<organism evidence="3 4">
    <name type="scientific">Sphingomonas chungangi</name>
    <dbReference type="NCBI Taxonomy" id="2683589"/>
    <lineage>
        <taxon>Bacteria</taxon>
        <taxon>Pseudomonadati</taxon>
        <taxon>Pseudomonadota</taxon>
        <taxon>Alphaproteobacteria</taxon>
        <taxon>Sphingomonadales</taxon>
        <taxon>Sphingomonadaceae</taxon>
        <taxon>Sphingomonas</taxon>
    </lineage>
</organism>
<protein>
    <submittedName>
        <fullName evidence="3">Uncharacterized protein</fullName>
    </submittedName>
</protein>
<evidence type="ECO:0000313" key="4">
    <source>
        <dbReference type="Proteomes" id="UP000570166"/>
    </source>
</evidence>
<feature type="transmembrane region" description="Helical" evidence="2">
    <location>
        <begin position="24"/>
        <end position="49"/>
    </location>
</feature>
<keyword evidence="4" id="KW-1185">Reference proteome</keyword>
<name>A0A838L897_9SPHN</name>
<accession>A0A838L897</accession>
<sequence length="86" mass="9267">MVIVAGLAQTLPADFALWMGAETLAYLDVVIGVAFVASMTKVGPLLAYLRVRSTGLVRRVKRRARRSSARRLPSPPDEEGPAFALA</sequence>
<keyword evidence="2" id="KW-0812">Transmembrane</keyword>
<comment type="caution">
    <text evidence="3">The sequence shown here is derived from an EMBL/GenBank/DDBJ whole genome shotgun (WGS) entry which is preliminary data.</text>
</comment>
<evidence type="ECO:0000256" key="2">
    <source>
        <dbReference type="SAM" id="Phobius"/>
    </source>
</evidence>
<dbReference type="AlphaFoldDB" id="A0A838L897"/>
<keyword evidence="2" id="KW-1133">Transmembrane helix</keyword>
<feature type="region of interest" description="Disordered" evidence="1">
    <location>
        <begin position="61"/>
        <end position="86"/>
    </location>
</feature>
<evidence type="ECO:0000256" key="1">
    <source>
        <dbReference type="SAM" id="MobiDB-lite"/>
    </source>
</evidence>
<reference evidence="3 4" key="1">
    <citation type="submission" date="2020-07" db="EMBL/GenBank/DDBJ databases">
        <authorList>
            <person name="Sun Q."/>
        </authorList>
    </citation>
    <scope>NUCLEOTIDE SEQUENCE [LARGE SCALE GENOMIC DNA]</scope>
    <source>
        <strain evidence="3 4">CGMCC 1.13654</strain>
    </source>
</reference>
<dbReference type="Proteomes" id="UP000570166">
    <property type="component" value="Unassembled WGS sequence"/>
</dbReference>
<gene>
    <name evidence="3" type="ORF">HZF05_12670</name>
</gene>
<keyword evidence="2" id="KW-0472">Membrane</keyword>
<proteinExistence type="predicted"/>
<dbReference type="EMBL" id="JACEIB010000007">
    <property type="protein sequence ID" value="MBA2934952.1"/>
    <property type="molecule type" value="Genomic_DNA"/>
</dbReference>
<evidence type="ECO:0000313" key="3">
    <source>
        <dbReference type="EMBL" id="MBA2934952.1"/>
    </source>
</evidence>
<dbReference type="RefSeq" id="WP_160366721.1">
    <property type="nucleotide sequence ID" value="NZ_JACEIB010000007.1"/>
</dbReference>